<accession>A0AC34GVJ3</accession>
<dbReference type="WBParaSite" id="ES5_v2.g8881.t1">
    <property type="protein sequence ID" value="ES5_v2.g8881.t1"/>
    <property type="gene ID" value="ES5_v2.g8881"/>
</dbReference>
<evidence type="ECO:0000313" key="1">
    <source>
        <dbReference type="Proteomes" id="UP000887579"/>
    </source>
</evidence>
<protein>
    <submittedName>
        <fullName evidence="2">BTB domain-containing protein</fullName>
    </submittedName>
</protein>
<reference evidence="2" key="1">
    <citation type="submission" date="2022-11" db="UniProtKB">
        <authorList>
            <consortium name="WormBaseParasite"/>
        </authorList>
    </citation>
    <scope>IDENTIFICATION</scope>
</reference>
<organism evidence="1 2">
    <name type="scientific">Panagrolaimus sp. ES5</name>
    <dbReference type="NCBI Taxonomy" id="591445"/>
    <lineage>
        <taxon>Eukaryota</taxon>
        <taxon>Metazoa</taxon>
        <taxon>Ecdysozoa</taxon>
        <taxon>Nematoda</taxon>
        <taxon>Chromadorea</taxon>
        <taxon>Rhabditida</taxon>
        <taxon>Tylenchina</taxon>
        <taxon>Panagrolaimomorpha</taxon>
        <taxon>Panagrolaimoidea</taxon>
        <taxon>Panagrolaimidae</taxon>
        <taxon>Panagrolaimus</taxon>
    </lineage>
</organism>
<dbReference type="Proteomes" id="UP000887579">
    <property type="component" value="Unplaced"/>
</dbReference>
<proteinExistence type="predicted"/>
<evidence type="ECO:0000313" key="2">
    <source>
        <dbReference type="WBParaSite" id="ES5_v2.g8881.t1"/>
    </source>
</evidence>
<sequence>MIWKLDKKAVKFGKFIFDNVSKFFWDVPRNLVLFIFVWPLFLIAFLQLLYNFINGNNFSFTLAICQFVLLIVLFTQFKYQLISNTEQYLSNVKIIKIKVGKEKFEEKAVTCKKYATFFEILKNSAIDRDGYVLLQRDSTHFEKILQYLKNCNVKFPYDVKTLKNISQEAIFFGLPELAQKCNIKNSIAASKNWKIKVGDQYFELKLEDIRAHEGFYNFLINCKIDENGNICIPLEETDFSKIKEYIETGDLDPKTDLETRKRISVEAQSYGLTELVEICDARKYLLSLPEINIKMADAIFPAKVDVCKKFETFYNKLKSCKIDDENCFVLHRDATNFEKIINYMETGVFEQNNHFITMDRVATEARYYGLWDLYKLCNVREYLLTDCEHINVKVGNTKYKLDSTICKKNNTFYENLKNCHRTSDGCFVVQRDEKHFDKIWNYMKSGEISLNTDVDTMREISYEAKHYGLTDLVHKCENYLKQQDRTAAAFSRSIFNKAEKQFVIATGAPIVFLEFGFLGVKDLELNDEGLKQIAKGFIDFMKVRNNKAFDDYFLITDFTIPVDKNDHKIGLSFYFNGISVADAVDIYNSTKRTQSRETLTQLISTGCLELAHSMRRSVETTKIGSRQLTILPSNDLND</sequence>
<name>A0AC34GVJ3_9BILA</name>